<sequence>MRRQNWKAGLALMAAVLAFWAGMQFQKAHDYDRCLDLGGGPQPGQHPLCVIPPSIETGLWIGPLQIRADDVVAVERSDATPAAPQLSITLDETAAFLLEEYTRRHLGHDLAVRVNGRVIRQVRIAQALGGSFVLPDLAVQDADVLQQMLASGPEEQAVQARGHGR</sequence>
<accession>A0A7V8FS41</accession>
<dbReference type="Pfam" id="PF22599">
    <property type="entry name" value="SecDF_P1_head"/>
    <property type="match status" value="1"/>
</dbReference>
<feature type="domain" description="SecDF P1 head subdomain" evidence="1">
    <location>
        <begin position="76"/>
        <end position="152"/>
    </location>
</feature>
<proteinExistence type="predicted"/>
<dbReference type="EMBL" id="WNDQ01000004">
    <property type="protein sequence ID" value="KAF1023530.1"/>
    <property type="molecule type" value="Genomic_DNA"/>
</dbReference>
<evidence type="ECO:0000313" key="2">
    <source>
        <dbReference type="EMBL" id="KAF1023530.1"/>
    </source>
</evidence>
<comment type="caution">
    <text evidence="2">The sequence shown here is derived from an EMBL/GenBank/DDBJ whole genome shotgun (WGS) entry which is preliminary data.</text>
</comment>
<protein>
    <recommendedName>
        <fullName evidence="1">SecDF P1 head subdomain domain-containing protein</fullName>
    </recommendedName>
</protein>
<reference evidence="3" key="1">
    <citation type="journal article" date="2020" name="MBio">
        <title>Horizontal gene transfer to a defensive symbiont with a reduced genome amongst a multipartite beetle microbiome.</title>
        <authorList>
            <person name="Waterworth S.C."/>
            <person name="Florez L.V."/>
            <person name="Rees E.R."/>
            <person name="Hertweck C."/>
            <person name="Kaltenpoth M."/>
            <person name="Kwan J.C."/>
        </authorList>
    </citation>
    <scope>NUCLEOTIDE SEQUENCE [LARGE SCALE GENOMIC DNA]</scope>
</reference>
<evidence type="ECO:0000259" key="1">
    <source>
        <dbReference type="Pfam" id="PF22599"/>
    </source>
</evidence>
<name>A0A7V8FS41_9BURK</name>
<dbReference type="Proteomes" id="UP000461670">
    <property type="component" value="Unassembled WGS sequence"/>
</dbReference>
<evidence type="ECO:0000313" key="3">
    <source>
        <dbReference type="Proteomes" id="UP000461670"/>
    </source>
</evidence>
<gene>
    <name evidence="2" type="ORF">GAK30_00481</name>
</gene>
<organism evidence="2 3">
    <name type="scientific">Paracidovorax wautersii</name>
    <dbReference type="NCBI Taxonomy" id="1177982"/>
    <lineage>
        <taxon>Bacteria</taxon>
        <taxon>Pseudomonadati</taxon>
        <taxon>Pseudomonadota</taxon>
        <taxon>Betaproteobacteria</taxon>
        <taxon>Burkholderiales</taxon>
        <taxon>Comamonadaceae</taxon>
        <taxon>Paracidovorax</taxon>
    </lineage>
</organism>
<dbReference type="AlphaFoldDB" id="A0A7V8FS41"/>
<dbReference type="Gene3D" id="3.30.1360.200">
    <property type="match status" value="1"/>
</dbReference>
<dbReference type="InterPro" id="IPR054384">
    <property type="entry name" value="SecDF_P1_head"/>
</dbReference>